<name>F0XKW7_GROCL</name>
<dbReference type="AlphaFoldDB" id="F0XKW7"/>
<dbReference type="eggNOG" id="KOG0424">
    <property type="taxonomic scope" value="Eukaryota"/>
</dbReference>
<evidence type="ECO:0000313" key="4">
    <source>
        <dbReference type="EMBL" id="EFX01606.1"/>
    </source>
</evidence>
<gene>
    <name evidence="4" type="ORF">CMQ_8072</name>
</gene>
<dbReference type="InterPro" id="IPR056693">
    <property type="entry name" value="DUF7791"/>
</dbReference>
<dbReference type="HOGENOM" id="CLU_002341_4_0_1"/>
<evidence type="ECO:0000259" key="2">
    <source>
        <dbReference type="Pfam" id="PF24883"/>
    </source>
</evidence>
<dbReference type="RefSeq" id="XP_014171088.1">
    <property type="nucleotide sequence ID" value="XM_014315613.1"/>
</dbReference>
<dbReference type="PANTHER" id="PTHR10039">
    <property type="entry name" value="AMELOGENIN"/>
    <property type="match status" value="1"/>
</dbReference>
<proteinExistence type="predicted"/>
<evidence type="ECO:0000256" key="1">
    <source>
        <dbReference type="ARBA" id="ARBA00022737"/>
    </source>
</evidence>
<feature type="domain" description="Nephrocystin 3-like N-terminal" evidence="2">
    <location>
        <begin position="237"/>
        <end position="421"/>
    </location>
</feature>
<dbReference type="GeneID" id="25981687"/>
<dbReference type="Proteomes" id="UP000007796">
    <property type="component" value="Unassembled WGS sequence"/>
</dbReference>
<dbReference type="SUPFAM" id="SSF52540">
    <property type="entry name" value="P-loop containing nucleoside triphosphate hydrolases"/>
    <property type="match status" value="1"/>
</dbReference>
<dbReference type="InParanoid" id="F0XKW7"/>
<dbReference type="InterPro" id="IPR027417">
    <property type="entry name" value="P-loop_NTPase"/>
</dbReference>
<evidence type="ECO:0008006" key="6">
    <source>
        <dbReference type="Google" id="ProtNLM"/>
    </source>
</evidence>
<dbReference type="Gene3D" id="3.40.50.300">
    <property type="entry name" value="P-loop containing nucleotide triphosphate hydrolases"/>
    <property type="match status" value="1"/>
</dbReference>
<keyword evidence="1" id="KW-0677">Repeat</keyword>
<feature type="domain" description="DUF7791" evidence="3">
    <location>
        <begin position="515"/>
        <end position="660"/>
    </location>
</feature>
<dbReference type="STRING" id="655863.F0XKW7"/>
<dbReference type="InterPro" id="IPR056884">
    <property type="entry name" value="NPHP3-like_N"/>
</dbReference>
<evidence type="ECO:0000259" key="3">
    <source>
        <dbReference type="Pfam" id="PF25053"/>
    </source>
</evidence>
<protein>
    <recommendedName>
        <fullName evidence="6">NACHT domain-containing protein</fullName>
    </recommendedName>
</protein>
<evidence type="ECO:0000313" key="5">
    <source>
        <dbReference type="Proteomes" id="UP000007796"/>
    </source>
</evidence>
<dbReference type="EMBL" id="GL629788">
    <property type="protein sequence ID" value="EFX01606.1"/>
    <property type="molecule type" value="Genomic_DNA"/>
</dbReference>
<dbReference type="Pfam" id="PF25053">
    <property type="entry name" value="DUF7791"/>
    <property type="match status" value="1"/>
</dbReference>
<accession>F0XKW7</accession>
<organism evidence="5">
    <name type="scientific">Grosmannia clavigera (strain kw1407 / UAMH 11150)</name>
    <name type="common">Blue stain fungus</name>
    <name type="synonym">Graphiocladiella clavigera</name>
    <dbReference type="NCBI Taxonomy" id="655863"/>
    <lineage>
        <taxon>Eukaryota</taxon>
        <taxon>Fungi</taxon>
        <taxon>Dikarya</taxon>
        <taxon>Ascomycota</taxon>
        <taxon>Pezizomycotina</taxon>
        <taxon>Sordariomycetes</taxon>
        <taxon>Sordariomycetidae</taxon>
        <taxon>Ophiostomatales</taxon>
        <taxon>Ophiostomataceae</taxon>
        <taxon>Leptographium</taxon>
    </lineage>
</organism>
<sequence length="926" mass="104372">MCQCLADLMASLVLTESPERLRDPSRKVQSTPAEIKLVMLATRCRETAIGLQKKLRSLRLDADAPSSSHSKMTSLLLAVKLKMGNPTDRLQKKLDGYRNDLMLCLKVVAFEKQSSVAMYMEELKQANLNIVHDHSAKLDEMLELIRQLPAQAGIVMRADDPTVTLTSIAQALKTIKASSARQWIWEHEIVHSLYFESLPIRHEAIQNAHRKTFEWLLRRRSRTKKHGYSYNASSTTTLLNWLQSGAGIYWVSGKPGSGKSTLMKFVVGHPETQKALNCWAKRAPEESGCITTAYYFWSAGTRLQKSVEGLLRSLLFEVLVQAPDLIPVAFPKRWAVTAGEGFRRSSNEMSQWKHWGEPELFEALRLLSQPTSPSSPETVPRRLCFFIDGLDEYHGNHRELALTLSAVASFGQNIKVCVSSRPRNVLDNTIGLVAVTQKLLVHELTRDDIAAYTNATLDEDPNWVLEAPTNARYGQLVRRSLQEGLTNGDSLHMLEKRVYDMPQELGPFLRKILMSVPTFYQQRMAIYFHIALNVDMNEESSLVTLMHLSFLDDCFETAHYASSLPIKPMDNHDIFQRHSSMRRRLNARCKGLLEAHLHPPETQPYLAHRVILLHRTVRDFLRTDEMTQFLDNLVSGHDTAMLMLNACIALFKSIPQPEHSTTATLFAQALSYARRAEVGSVETAISIVNELLRSARTMGLGGLTSPSEFTKLVVHHGVSGYIAAAVEAREDYILDEASVLDIALQNAASFRPEVVDMTETVSMLLSRLKAKPPKEMICLGNRAWCTYMQSLRATVAQTTSLDIVKRHKRILGLILPYVADVNVEDADANVAWGGFFGEIFRINEVSQSSINGMRMQMIAEILVHGANPNAPYIGTTTWLDLHNYLFITRGWDIESDKKSNHMERLANITEMFLRHGADTSDFLELK</sequence>
<dbReference type="OrthoDB" id="443402at2759"/>
<reference evidence="4 5" key="1">
    <citation type="journal article" date="2011" name="Proc. Natl. Acad. Sci. U.S.A.">
        <title>Genome and transcriptome analyses of the mountain pine beetle-fungal symbiont Grosmannia clavigera, a lodgepole pine pathogen.</title>
        <authorList>
            <person name="DiGuistini S."/>
            <person name="Wang Y."/>
            <person name="Liao N.Y."/>
            <person name="Taylor G."/>
            <person name="Tanguay P."/>
            <person name="Feau N."/>
            <person name="Henrissat B."/>
            <person name="Chan S.K."/>
            <person name="Hesse-Orce U."/>
            <person name="Alamouti S.M."/>
            <person name="Tsui C.K.M."/>
            <person name="Docking R.T."/>
            <person name="Levasseur A."/>
            <person name="Haridas S."/>
            <person name="Robertson G."/>
            <person name="Birol I."/>
            <person name="Holt R.A."/>
            <person name="Marra M.A."/>
            <person name="Hamelin R.C."/>
            <person name="Hirst M."/>
            <person name="Jones S.J.M."/>
            <person name="Bohlmann J."/>
            <person name="Breuil C."/>
        </authorList>
    </citation>
    <scope>NUCLEOTIDE SEQUENCE [LARGE SCALE GENOMIC DNA]</scope>
    <source>
        <strain evidence="5">kw1407 / UAMH 11150</strain>
    </source>
</reference>
<dbReference type="PANTHER" id="PTHR10039:SF5">
    <property type="entry name" value="NACHT DOMAIN-CONTAINING PROTEIN"/>
    <property type="match status" value="1"/>
</dbReference>
<dbReference type="Pfam" id="PF24883">
    <property type="entry name" value="NPHP3_N"/>
    <property type="match status" value="1"/>
</dbReference>
<keyword evidence="5" id="KW-1185">Reference proteome</keyword>